<evidence type="ECO:0000313" key="1">
    <source>
        <dbReference type="EMBL" id="GAI92122.1"/>
    </source>
</evidence>
<dbReference type="AlphaFoldDB" id="X1SGI0"/>
<gene>
    <name evidence="1" type="ORF">S12H4_32651</name>
</gene>
<protein>
    <submittedName>
        <fullName evidence="1">Uncharacterized protein</fullName>
    </submittedName>
</protein>
<organism evidence="1">
    <name type="scientific">marine sediment metagenome</name>
    <dbReference type="NCBI Taxonomy" id="412755"/>
    <lineage>
        <taxon>unclassified sequences</taxon>
        <taxon>metagenomes</taxon>
        <taxon>ecological metagenomes</taxon>
    </lineage>
</organism>
<accession>X1SGI0</accession>
<name>X1SGI0_9ZZZZ</name>
<comment type="caution">
    <text evidence="1">The sequence shown here is derived from an EMBL/GenBank/DDBJ whole genome shotgun (WGS) entry which is preliminary data.</text>
</comment>
<sequence>MKTVTKFLLLFAVLGLIAAGEKGEAAKVITVTGSWSETIDASDLVAGAGSDLIGTYESNSDQIVLDIDVGGGNFRVDVSKINTNWHSDFQLYVRRTSDGTGDGEISGGTSYQEITDTYQSFFTLKKDRTGINLQLKLSGVSVQVAPDTYTTTAYYTIVKI</sequence>
<reference evidence="1" key="1">
    <citation type="journal article" date="2014" name="Front. Microbiol.">
        <title>High frequency of phylogenetically diverse reductive dehalogenase-homologous genes in deep subseafloor sedimentary metagenomes.</title>
        <authorList>
            <person name="Kawai M."/>
            <person name="Futagami T."/>
            <person name="Toyoda A."/>
            <person name="Takaki Y."/>
            <person name="Nishi S."/>
            <person name="Hori S."/>
            <person name="Arai W."/>
            <person name="Tsubouchi T."/>
            <person name="Morono Y."/>
            <person name="Uchiyama I."/>
            <person name="Ito T."/>
            <person name="Fujiyama A."/>
            <person name="Inagaki F."/>
            <person name="Takami H."/>
        </authorList>
    </citation>
    <scope>NUCLEOTIDE SEQUENCE</scope>
    <source>
        <strain evidence="1">Expedition CK06-06</strain>
    </source>
</reference>
<dbReference type="EMBL" id="BARW01019163">
    <property type="protein sequence ID" value="GAI92122.1"/>
    <property type="molecule type" value="Genomic_DNA"/>
</dbReference>
<proteinExistence type="predicted"/>